<dbReference type="AlphaFoldDB" id="A0A6C0J188"/>
<organism evidence="1">
    <name type="scientific">viral metagenome</name>
    <dbReference type="NCBI Taxonomy" id="1070528"/>
    <lineage>
        <taxon>unclassified sequences</taxon>
        <taxon>metagenomes</taxon>
        <taxon>organismal metagenomes</taxon>
    </lineage>
</organism>
<reference evidence="1" key="1">
    <citation type="journal article" date="2020" name="Nature">
        <title>Giant virus diversity and host interactions through global metagenomics.</title>
        <authorList>
            <person name="Schulz F."/>
            <person name="Roux S."/>
            <person name="Paez-Espino D."/>
            <person name="Jungbluth S."/>
            <person name="Walsh D.A."/>
            <person name="Denef V.J."/>
            <person name="McMahon K.D."/>
            <person name="Konstantinidis K.T."/>
            <person name="Eloe-Fadrosh E.A."/>
            <person name="Kyrpides N.C."/>
            <person name="Woyke T."/>
        </authorList>
    </citation>
    <scope>NUCLEOTIDE SEQUENCE</scope>
    <source>
        <strain evidence="1">GVMAG-M-3300025652-16</strain>
    </source>
</reference>
<dbReference type="InterPro" id="IPR043977">
    <property type="entry name" value="DUF5759"/>
</dbReference>
<protein>
    <submittedName>
        <fullName evidence="1">Uncharacterized protein</fullName>
    </submittedName>
</protein>
<dbReference type="Pfam" id="PF19063">
    <property type="entry name" value="DUF5759"/>
    <property type="match status" value="1"/>
</dbReference>
<accession>A0A6C0J188</accession>
<sequence>MLSINDVTKIDDKRKQIRKEIYKKIYEQFSSKIKQAVELGHKQIFLTVPAFLIGYPVFDRRLAARYVARQFELGGFTVRLLSDQDIYISWIVPKKSKIKKEEVEEGDFPNLMNLKKMANQYRRGA</sequence>
<evidence type="ECO:0000313" key="1">
    <source>
        <dbReference type="EMBL" id="QHT98426.1"/>
    </source>
</evidence>
<proteinExistence type="predicted"/>
<name>A0A6C0J188_9ZZZZ</name>
<dbReference type="EMBL" id="MN740292">
    <property type="protein sequence ID" value="QHT98426.1"/>
    <property type="molecule type" value="Genomic_DNA"/>
</dbReference>